<dbReference type="PANTHER" id="PTHR28259:SF1">
    <property type="entry name" value="FLUORIDE EXPORT PROTEIN 1-RELATED"/>
    <property type="match status" value="1"/>
</dbReference>
<keyword evidence="10" id="KW-0813">Transport</keyword>
<dbReference type="GO" id="GO:0005886">
    <property type="term" value="C:plasma membrane"/>
    <property type="evidence" value="ECO:0007669"/>
    <property type="project" value="UniProtKB-SubCell"/>
</dbReference>
<feature type="transmembrane region" description="Helical" evidence="10">
    <location>
        <begin position="33"/>
        <end position="53"/>
    </location>
</feature>
<keyword evidence="2 10" id="KW-1003">Cell membrane</keyword>
<dbReference type="Proteomes" id="UP000000960">
    <property type="component" value="Chromosome"/>
</dbReference>
<dbReference type="HAMAP" id="MF_00454">
    <property type="entry name" value="FluC"/>
    <property type="match status" value="1"/>
</dbReference>
<keyword evidence="10" id="KW-0406">Ion transport</keyword>
<keyword evidence="10" id="KW-0479">Metal-binding</keyword>
<evidence type="ECO:0000256" key="5">
    <source>
        <dbReference type="ARBA" id="ARBA00023136"/>
    </source>
</evidence>
<dbReference type="OrthoDB" id="5148600at2"/>
<keyword evidence="5 10" id="KW-0472">Membrane</keyword>
<keyword evidence="10" id="KW-0915">Sodium</keyword>
<evidence type="ECO:0000256" key="3">
    <source>
        <dbReference type="ARBA" id="ARBA00022692"/>
    </source>
</evidence>
<evidence type="ECO:0000313" key="12">
    <source>
        <dbReference type="Proteomes" id="UP000000960"/>
    </source>
</evidence>
<organism evidence="11 12">
    <name type="scientific">Lancefieldella parvula (strain ATCC 33793 / DSM 20469 / CCUG 32760 / JCM 10300 / KCTC 3663 / VPI 0546 / 1246)</name>
    <name type="common">Atopobium parvulum</name>
    <dbReference type="NCBI Taxonomy" id="521095"/>
    <lineage>
        <taxon>Bacteria</taxon>
        <taxon>Bacillati</taxon>
        <taxon>Actinomycetota</taxon>
        <taxon>Coriobacteriia</taxon>
        <taxon>Coriobacteriales</taxon>
        <taxon>Atopobiaceae</taxon>
        <taxon>Lancefieldella</taxon>
    </lineage>
</organism>
<feature type="binding site" evidence="10">
    <location>
        <position position="76"/>
    </location>
    <ligand>
        <name>Na(+)</name>
        <dbReference type="ChEBI" id="CHEBI:29101"/>
        <note>structural</note>
    </ligand>
</feature>
<evidence type="ECO:0000256" key="8">
    <source>
        <dbReference type="ARBA" id="ARBA00035585"/>
    </source>
</evidence>
<evidence type="ECO:0000256" key="2">
    <source>
        <dbReference type="ARBA" id="ARBA00022475"/>
    </source>
</evidence>
<keyword evidence="6 10" id="KW-0407">Ion channel</keyword>
<dbReference type="AlphaFoldDB" id="C8W9R6"/>
<keyword evidence="3 10" id="KW-0812">Transmembrane</keyword>
<dbReference type="GO" id="GO:0140114">
    <property type="term" value="P:cellular detoxification of fluoride"/>
    <property type="evidence" value="ECO:0007669"/>
    <property type="project" value="UniProtKB-UniRule"/>
</dbReference>
<comment type="similarity">
    <text evidence="7 10">Belongs to the fluoride channel Fluc/FEX (TC 1.A.43) family.</text>
</comment>
<evidence type="ECO:0000256" key="6">
    <source>
        <dbReference type="ARBA" id="ARBA00023303"/>
    </source>
</evidence>
<dbReference type="EMBL" id="CP001721">
    <property type="protein sequence ID" value="ACV50854.1"/>
    <property type="molecule type" value="Genomic_DNA"/>
</dbReference>
<evidence type="ECO:0000256" key="4">
    <source>
        <dbReference type="ARBA" id="ARBA00022989"/>
    </source>
</evidence>
<dbReference type="STRING" id="521095.Apar_0423"/>
<proteinExistence type="inferred from homology"/>
<sequence length="123" mass="12516">MLEALAVALGGALGSLGRWQLGVLFKQWIPNLPVGTFAANVVAGLIIGFVTGIDLASLLQPQVKLFLAVGLCGGLSTFSTFSNETLAFIQAGNWTAAGVNIAANIITCLVAVFIGLKVAAAVS</sequence>
<dbReference type="HOGENOM" id="CLU_114342_3_3_11"/>
<keyword evidence="4 10" id="KW-1133">Transmembrane helix</keyword>
<accession>C8W9R6</accession>
<evidence type="ECO:0000256" key="1">
    <source>
        <dbReference type="ARBA" id="ARBA00004651"/>
    </source>
</evidence>
<evidence type="ECO:0000256" key="9">
    <source>
        <dbReference type="ARBA" id="ARBA00049940"/>
    </source>
</evidence>
<dbReference type="GO" id="GO:0062054">
    <property type="term" value="F:fluoride channel activity"/>
    <property type="evidence" value="ECO:0007669"/>
    <property type="project" value="UniProtKB-UniRule"/>
</dbReference>
<comment type="catalytic activity">
    <reaction evidence="8">
        <text>fluoride(in) = fluoride(out)</text>
        <dbReference type="Rhea" id="RHEA:76159"/>
        <dbReference type="ChEBI" id="CHEBI:17051"/>
    </reaction>
    <physiologicalReaction direction="left-to-right" evidence="8">
        <dbReference type="Rhea" id="RHEA:76160"/>
    </physiologicalReaction>
</comment>
<feature type="transmembrane region" description="Helical" evidence="10">
    <location>
        <begin position="101"/>
        <end position="122"/>
    </location>
</feature>
<feature type="binding site" evidence="10">
    <location>
        <position position="73"/>
    </location>
    <ligand>
        <name>Na(+)</name>
        <dbReference type="ChEBI" id="CHEBI:29101"/>
        <note>structural</note>
    </ligand>
</feature>
<dbReference type="eggNOG" id="COG0239">
    <property type="taxonomic scope" value="Bacteria"/>
</dbReference>
<comment type="function">
    <text evidence="9 10">Fluoride-specific ion channel. Important for reducing fluoride concentration in the cell, thus reducing its toxicity.</text>
</comment>
<gene>
    <name evidence="10" type="primary">fluC</name>
    <name evidence="10" type="synonym">crcB</name>
    <name evidence="11" type="ordered locus">Apar_0423</name>
</gene>
<feature type="transmembrane region" description="Helical" evidence="10">
    <location>
        <begin position="65"/>
        <end position="81"/>
    </location>
</feature>
<dbReference type="PANTHER" id="PTHR28259">
    <property type="entry name" value="FLUORIDE EXPORT PROTEIN 1-RELATED"/>
    <property type="match status" value="1"/>
</dbReference>
<reference evidence="11 12" key="1">
    <citation type="journal article" date="2009" name="Stand. Genomic Sci.">
        <title>Complete genome sequence of Atopobium parvulum type strain (IPP 1246).</title>
        <authorList>
            <person name="Copeland A."/>
            <person name="Sikorski J."/>
            <person name="Lapidus A."/>
            <person name="Nolan M."/>
            <person name="Del Rio T.G."/>
            <person name="Lucas S."/>
            <person name="Chen F."/>
            <person name="Tice H."/>
            <person name="Pitluck S."/>
            <person name="Cheng J.F."/>
            <person name="Pukall R."/>
            <person name="Chertkov O."/>
            <person name="Brettin T."/>
            <person name="Han C."/>
            <person name="Detter J.C."/>
            <person name="Kuske C."/>
            <person name="Bruce D."/>
            <person name="Goodwin L."/>
            <person name="Ivanova N."/>
            <person name="Mavromatis K."/>
            <person name="Mikhailova N."/>
            <person name="Chen A."/>
            <person name="Palaniappan K."/>
            <person name="Chain P."/>
            <person name="Rohde M."/>
            <person name="Goker M."/>
            <person name="Bristow J."/>
            <person name="Eisen J.A."/>
            <person name="Markowitz V."/>
            <person name="Hugenholtz P."/>
            <person name="Kyrpides N.C."/>
            <person name="Klenk H.P."/>
            <person name="Detter J.C."/>
        </authorList>
    </citation>
    <scope>NUCLEOTIDE SEQUENCE [LARGE SCALE GENOMIC DNA]</scope>
    <source>
        <strain evidence="12">ATCC 33793 / DSM 20469 / CCUG 32760 / JCM 10300 / KCTC 3663 / VPI 0546 / 1246</strain>
    </source>
</reference>
<comment type="subcellular location">
    <subcellularLocation>
        <location evidence="1 10">Cell membrane</location>
        <topology evidence="1 10">Multi-pass membrane protein</topology>
    </subcellularLocation>
</comment>
<name>C8W9R6_LANP1</name>
<evidence type="ECO:0000256" key="10">
    <source>
        <dbReference type="HAMAP-Rule" id="MF_00454"/>
    </source>
</evidence>
<comment type="activity regulation">
    <text evidence="10">Na(+) is not transported, but it plays an essential structural role and its presence is essential for fluoride channel function.</text>
</comment>
<keyword evidence="12" id="KW-1185">Reference proteome</keyword>
<evidence type="ECO:0000256" key="7">
    <source>
        <dbReference type="ARBA" id="ARBA00035120"/>
    </source>
</evidence>
<dbReference type="NCBIfam" id="TIGR00494">
    <property type="entry name" value="crcB"/>
    <property type="match status" value="1"/>
</dbReference>
<protein>
    <recommendedName>
        <fullName evidence="10">Fluoride-specific ion channel FluC</fullName>
    </recommendedName>
</protein>
<dbReference type="GO" id="GO:0046872">
    <property type="term" value="F:metal ion binding"/>
    <property type="evidence" value="ECO:0007669"/>
    <property type="project" value="UniProtKB-KW"/>
</dbReference>
<dbReference type="RefSeq" id="WP_012808512.1">
    <property type="nucleotide sequence ID" value="NC_013203.1"/>
</dbReference>
<dbReference type="KEGG" id="apv:Apar_0423"/>
<dbReference type="Pfam" id="PF02537">
    <property type="entry name" value="CRCB"/>
    <property type="match status" value="1"/>
</dbReference>
<dbReference type="GeneID" id="84805951"/>
<evidence type="ECO:0000313" key="11">
    <source>
        <dbReference type="EMBL" id="ACV50854.1"/>
    </source>
</evidence>
<dbReference type="InterPro" id="IPR003691">
    <property type="entry name" value="FluC"/>
</dbReference>